<dbReference type="OrthoDB" id="2501618at2"/>
<comment type="caution">
    <text evidence="3">The sequence shown here is derived from an EMBL/GenBank/DDBJ whole genome shotgun (WGS) entry which is preliminary data.</text>
</comment>
<feature type="domain" description="Rhamnogalacturonase A/B/Epimerase-like pectate lyase" evidence="2">
    <location>
        <begin position="17"/>
        <end position="98"/>
    </location>
</feature>
<dbReference type="InterPro" id="IPR011050">
    <property type="entry name" value="Pectin_lyase_fold/virulence"/>
</dbReference>
<dbReference type="SUPFAM" id="SSF51126">
    <property type="entry name" value="Pectin lyase-like"/>
    <property type="match status" value="1"/>
</dbReference>
<sequence>MSTVYDVTTFSGSVSPHTDIGRVINEIIADIKAQQTTQVTRPGAVIYIPPGHYDLQTRVIIDISYVQIKGSGHGFQSLAIRDESSTSGWIDTLPGGSHIQMKNTDGTSVAFLVQRAGSPTTVGRINSVEFRDFIIDGVSASKRRHRRRDPHRRRTPSFYGHSGRDRVAGNDTSDRTVEARPPSYAGR</sequence>
<dbReference type="InterPro" id="IPR024535">
    <property type="entry name" value="RHGA/B-epi-like_pectate_lyase"/>
</dbReference>
<evidence type="ECO:0000259" key="2">
    <source>
        <dbReference type="Pfam" id="PF12708"/>
    </source>
</evidence>
<evidence type="ECO:0000256" key="1">
    <source>
        <dbReference type="SAM" id="MobiDB-lite"/>
    </source>
</evidence>
<accession>A0A5C8HSS5</accession>
<gene>
    <name evidence="3" type="ORF">FVP74_12755</name>
</gene>
<keyword evidence="4" id="KW-1185">Reference proteome</keyword>
<evidence type="ECO:0000313" key="4">
    <source>
        <dbReference type="Proteomes" id="UP000321949"/>
    </source>
</evidence>
<dbReference type="AlphaFoldDB" id="A0A5C8HSS5"/>
<evidence type="ECO:0000313" key="3">
    <source>
        <dbReference type="EMBL" id="TXK08940.1"/>
    </source>
</evidence>
<dbReference type="Proteomes" id="UP000321949">
    <property type="component" value="Unassembled WGS sequence"/>
</dbReference>
<organism evidence="3 4">
    <name type="scientific">Microbacterium saccharophilum</name>
    <dbReference type="NCBI Taxonomy" id="1213358"/>
    <lineage>
        <taxon>Bacteria</taxon>
        <taxon>Bacillati</taxon>
        <taxon>Actinomycetota</taxon>
        <taxon>Actinomycetes</taxon>
        <taxon>Micrococcales</taxon>
        <taxon>Microbacteriaceae</taxon>
        <taxon>Microbacterium</taxon>
    </lineage>
</organism>
<dbReference type="RefSeq" id="WP_147050263.1">
    <property type="nucleotide sequence ID" value="NZ_BKAH01000006.1"/>
</dbReference>
<proteinExistence type="predicted"/>
<protein>
    <recommendedName>
        <fullName evidence="2">Rhamnogalacturonase A/B/Epimerase-like pectate lyase domain-containing protein</fullName>
    </recommendedName>
</protein>
<dbReference type="InterPro" id="IPR012334">
    <property type="entry name" value="Pectin_lyas_fold"/>
</dbReference>
<feature type="compositionally biased region" description="Basic and acidic residues" evidence="1">
    <location>
        <begin position="162"/>
        <end position="178"/>
    </location>
</feature>
<feature type="compositionally biased region" description="Basic residues" evidence="1">
    <location>
        <begin position="141"/>
        <end position="155"/>
    </location>
</feature>
<reference evidence="3 4" key="1">
    <citation type="submission" date="2019-08" db="EMBL/GenBank/DDBJ databases">
        <authorList>
            <person name="Dong K."/>
        </authorList>
    </citation>
    <scope>NUCLEOTIDE SEQUENCE [LARGE SCALE GENOMIC DNA]</scope>
    <source>
        <strain evidence="3 4">K-1</strain>
    </source>
</reference>
<dbReference type="Pfam" id="PF12708">
    <property type="entry name" value="Pect-lyase_RHGA_epim"/>
    <property type="match status" value="1"/>
</dbReference>
<dbReference type="Gene3D" id="2.160.20.10">
    <property type="entry name" value="Single-stranded right-handed beta-helix, Pectin lyase-like"/>
    <property type="match status" value="1"/>
</dbReference>
<name>A0A5C8HSS5_9MICO</name>
<dbReference type="EMBL" id="VRSX01000006">
    <property type="protein sequence ID" value="TXK08940.1"/>
    <property type="molecule type" value="Genomic_DNA"/>
</dbReference>
<feature type="region of interest" description="Disordered" evidence="1">
    <location>
        <begin position="141"/>
        <end position="187"/>
    </location>
</feature>